<dbReference type="Proteomes" id="UP001154282">
    <property type="component" value="Unassembled WGS sequence"/>
</dbReference>
<reference evidence="1" key="1">
    <citation type="submission" date="2022-08" db="EMBL/GenBank/DDBJ databases">
        <authorList>
            <person name="Gutierrez-Valencia J."/>
        </authorList>
    </citation>
    <scope>NUCLEOTIDE SEQUENCE</scope>
</reference>
<protein>
    <submittedName>
        <fullName evidence="1">Uncharacterized protein</fullName>
    </submittedName>
</protein>
<comment type="caution">
    <text evidence="1">The sequence shown here is derived from an EMBL/GenBank/DDBJ whole genome shotgun (WGS) entry which is preliminary data.</text>
</comment>
<gene>
    <name evidence="1" type="ORF">LITE_LOCUS12943</name>
</gene>
<accession>A0AAV0J7Q7</accession>
<sequence length="65" mass="7435">MSYHSSLHISFFSFSSKLSSLGSKKKKVLTLLHDLLLLMSHDHMSSFVRYLQVLYHTSVPAIEIP</sequence>
<organism evidence="1 2">
    <name type="scientific">Linum tenue</name>
    <dbReference type="NCBI Taxonomy" id="586396"/>
    <lineage>
        <taxon>Eukaryota</taxon>
        <taxon>Viridiplantae</taxon>
        <taxon>Streptophyta</taxon>
        <taxon>Embryophyta</taxon>
        <taxon>Tracheophyta</taxon>
        <taxon>Spermatophyta</taxon>
        <taxon>Magnoliopsida</taxon>
        <taxon>eudicotyledons</taxon>
        <taxon>Gunneridae</taxon>
        <taxon>Pentapetalae</taxon>
        <taxon>rosids</taxon>
        <taxon>fabids</taxon>
        <taxon>Malpighiales</taxon>
        <taxon>Linaceae</taxon>
        <taxon>Linum</taxon>
    </lineage>
</organism>
<name>A0AAV0J7Q7_9ROSI</name>
<proteinExistence type="predicted"/>
<evidence type="ECO:0000313" key="1">
    <source>
        <dbReference type="EMBL" id="CAI0405647.1"/>
    </source>
</evidence>
<evidence type="ECO:0000313" key="2">
    <source>
        <dbReference type="Proteomes" id="UP001154282"/>
    </source>
</evidence>
<dbReference type="AlphaFoldDB" id="A0AAV0J7Q7"/>
<dbReference type="EMBL" id="CAMGYJ010000004">
    <property type="protein sequence ID" value="CAI0405647.1"/>
    <property type="molecule type" value="Genomic_DNA"/>
</dbReference>
<keyword evidence="2" id="KW-1185">Reference proteome</keyword>